<evidence type="ECO:0000313" key="1">
    <source>
        <dbReference type="EMBL" id="VDP52542.1"/>
    </source>
</evidence>
<dbReference type="EMBL" id="UZAL01030194">
    <property type="protein sequence ID" value="VDP52542.1"/>
    <property type="molecule type" value="Genomic_DNA"/>
</dbReference>
<proteinExistence type="predicted"/>
<gene>
    <name evidence="1" type="ORF">SMTD_LOCUS10022</name>
</gene>
<reference evidence="1 2" key="1">
    <citation type="submission" date="2018-11" db="EMBL/GenBank/DDBJ databases">
        <authorList>
            <consortium name="Pathogen Informatics"/>
        </authorList>
    </citation>
    <scope>NUCLEOTIDE SEQUENCE [LARGE SCALE GENOMIC DNA]</scope>
    <source>
        <strain>Denwood</strain>
        <strain evidence="2">Zambia</strain>
    </source>
</reference>
<protein>
    <submittedName>
        <fullName evidence="1">Uncharacterized protein</fullName>
    </submittedName>
</protein>
<dbReference type="Pfam" id="PF09773">
    <property type="entry name" value="Meckelin"/>
    <property type="match status" value="1"/>
</dbReference>
<sequence length="287" mass="31686">MAQYLEPITTEMRSKITANKECDDDKRNTALGLCMILKKRTVAYIKVDGVCFPGITPTSIGTSNSASSSSPVVPTGSDTFTLVLPAGETSSQTGISSKYFETQARSATAFCSTAYNNITACQLLANLCTLQLNTLYDSGTGSASTCSEFRRLTSQRTPINSDYTSWVNDMPWLYYSPTKGSTVLKDTKIKTIYSPNSNLKIYLAAFKINGEFLGFQDASQGGQLQLCKDTSARMKAAFQFATTYRQTCELNVDDLFDDEKYPLVFYDPCILFLFVQYSNDLHILIAN</sequence>
<feature type="non-terminal residue" evidence="1">
    <location>
        <position position="287"/>
    </location>
</feature>
<dbReference type="AlphaFoldDB" id="A0A183P6N6"/>
<keyword evidence="2" id="KW-1185">Reference proteome</keyword>
<evidence type="ECO:0000313" key="2">
    <source>
        <dbReference type="Proteomes" id="UP000269396"/>
    </source>
</evidence>
<dbReference type="GO" id="GO:0060271">
    <property type="term" value="P:cilium assembly"/>
    <property type="evidence" value="ECO:0007669"/>
    <property type="project" value="InterPro"/>
</dbReference>
<dbReference type="PANTHER" id="PTHR21274:SF0">
    <property type="entry name" value="MECKELIN"/>
    <property type="match status" value="1"/>
</dbReference>
<dbReference type="PANTHER" id="PTHR21274">
    <property type="entry name" value="MECKELIN"/>
    <property type="match status" value="1"/>
</dbReference>
<organism evidence="1 2">
    <name type="scientific">Schistosoma mattheei</name>
    <dbReference type="NCBI Taxonomy" id="31246"/>
    <lineage>
        <taxon>Eukaryota</taxon>
        <taxon>Metazoa</taxon>
        <taxon>Spiralia</taxon>
        <taxon>Lophotrochozoa</taxon>
        <taxon>Platyhelminthes</taxon>
        <taxon>Trematoda</taxon>
        <taxon>Digenea</taxon>
        <taxon>Strigeidida</taxon>
        <taxon>Schistosomatoidea</taxon>
        <taxon>Schistosomatidae</taxon>
        <taxon>Schistosoma</taxon>
    </lineage>
</organism>
<dbReference type="GO" id="GO:0036038">
    <property type="term" value="C:MKS complex"/>
    <property type="evidence" value="ECO:0007669"/>
    <property type="project" value="InterPro"/>
</dbReference>
<accession>A0A183P6N6</accession>
<dbReference type="Proteomes" id="UP000269396">
    <property type="component" value="Unassembled WGS sequence"/>
</dbReference>
<dbReference type="InterPro" id="IPR019170">
    <property type="entry name" value="Meckelin"/>
</dbReference>
<dbReference type="STRING" id="31246.A0A183P6N6"/>
<name>A0A183P6N6_9TREM</name>